<dbReference type="GO" id="GO:0005789">
    <property type="term" value="C:endoplasmic reticulum membrane"/>
    <property type="evidence" value="ECO:0007669"/>
    <property type="project" value="UniProtKB-SubCell"/>
</dbReference>
<dbReference type="GO" id="GO:0030170">
    <property type="term" value="F:pyridoxal phosphate binding"/>
    <property type="evidence" value="ECO:0007669"/>
    <property type="project" value="InterPro"/>
</dbReference>
<proteinExistence type="inferred from homology"/>
<dbReference type="EMBL" id="CAFBRZ010000078">
    <property type="protein sequence ID" value="CAB5158847.1"/>
    <property type="molecule type" value="Genomic_DNA"/>
</dbReference>
<keyword evidence="11" id="KW-0472">Membrane</keyword>
<dbReference type="PANTHER" id="PTHR42735">
    <property type="match status" value="1"/>
</dbReference>
<keyword evidence="8" id="KW-0746">Sphingolipid metabolism</keyword>
<sequence>MLDELYPYRASSTTYSQIPDLGIKASEIIELVDSFAEREDAIGDTGRVSGSLYSGDHDHYSKLTEIFEKFAHVNVLQRDMYPSATKFEAEIIAMTLEMLHGNGPDSDACGVITSGGSESLITALYTYREQGAKERGITNPNVVIPTTAHVALDKGAHWLGIEVRHAPLDENFLVDVDAMEALIDANTVALVGSAGNYAHGLIDPIAEIGQLALKYGVGLHVDGCLGGFLLPWIEANGHHVTPWDFRTPGVTSISADTHKYGYALKGTSTLSYRTKALRAHQYFTYPDWPGGLYLSPGFAGSRSGGLIASTWASLLIMGKSGFTQAAEEIYVAAQAIVAGIRRDIPEIEVIGDPLFLIAFKSESLDMYLINDELKRRGWRMNALQMPPALHFCITRPNAKAEVVRQYLDDLKAAVEYAKENLGQDATSGAMYGFGGTPKGNATLAFVMSGYLDAMHELAPKE</sequence>
<evidence type="ECO:0000256" key="3">
    <source>
        <dbReference type="ARBA" id="ARBA00004760"/>
    </source>
</evidence>
<evidence type="ECO:0000256" key="9">
    <source>
        <dbReference type="ARBA" id="ARBA00022989"/>
    </source>
</evidence>
<dbReference type="Gene3D" id="3.90.1150.10">
    <property type="entry name" value="Aspartate Aminotransferase, domain 1"/>
    <property type="match status" value="1"/>
</dbReference>
<dbReference type="InterPro" id="IPR002129">
    <property type="entry name" value="PyrdxlP-dep_de-COase"/>
</dbReference>
<dbReference type="InterPro" id="IPR015422">
    <property type="entry name" value="PyrdxlP-dep_Trfase_small"/>
</dbReference>
<evidence type="ECO:0000256" key="6">
    <source>
        <dbReference type="ARBA" id="ARBA00022824"/>
    </source>
</evidence>
<protein>
    <submittedName>
        <fullName evidence="14">Unannotated protein</fullName>
    </submittedName>
</protein>
<evidence type="ECO:0000313" key="14">
    <source>
        <dbReference type="EMBL" id="CAB4715461.1"/>
    </source>
</evidence>
<keyword evidence="6" id="KW-0256">Endoplasmic reticulum</keyword>
<evidence type="ECO:0000256" key="10">
    <source>
        <dbReference type="ARBA" id="ARBA00023098"/>
    </source>
</evidence>
<evidence type="ECO:0000256" key="12">
    <source>
        <dbReference type="ARBA" id="ARBA00023239"/>
    </source>
</evidence>
<comment type="subcellular location">
    <subcellularLocation>
        <location evidence="2">Endoplasmic reticulum membrane</location>
        <topology evidence="2">Single-pass membrane protein</topology>
    </subcellularLocation>
</comment>
<evidence type="ECO:0000256" key="7">
    <source>
        <dbReference type="ARBA" id="ARBA00022898"/>
    </source>
</evidence>
<gene>
    <name evidence="14" type="ORF">UFOPK2655_00993</name>
    <name evidence="15" type="ORF">UFOPK3667_00852</name>
    <name evidence="16" type="ORF">UFOPK4444_01155</name>
</gene>
<dbReference type="PANTHER" id="PTHR42735:SF6">
    <property type="entry name" value="SPHINGOSINE-1-PHOSPHATE LYASE 1"/>
    <property type="match status" value="1"/>
</dbReference>
<reference evidence="14" key="1">
    <citation type="submission" date="2020-05" db="EMBL/GenBank/DDBJ databases">
        <authorList>
            <person name="Chiriac C."/>
            <person name="Salcher M."/>
            <person name="Ghai R."/>
            <person name="Kavagutti S V."/>
        </authorList>
    </citation>
    <scope>NUCLEOTIDE SEQUENCE</scope>
</reference>
<dbReference type="GO" id="GO:0030149">
    <property type="term" value="P:sphingolipid catabolic process"/>
    <property type="evidence" value="ECO:0007669"/>
    <property type="project" value="TreeGrafter"/>
</dbReference>
<comment type="pathway">
    <text evidence="4">Sphingolipid metabolism.</text>
</comment>
<comment type="similarity">
    <text evidence="13">Belongs to the group II decarboxylase family. Sphingosine-1-phosphate lyase subfamily.</text>
</comment>
<keyword evidence="12" id="KW-0456">Lyase</keyword>
<dbReference type="GO" id="GO:0008117">
    <property type="term" value="F:sphinganine-1-phosphate aldolase activity"/>
    <property type="evidence" value="ECO:0007669"/>
    <property type="project" value="TreeGrafter"/>
</dbReference>
<dbReference type="AlphaFoldDB" id="A0A6J6QUH3"/>
<evidence type="ECO:0000256" key="2">
    <source>
        <dbReference type="ARBA" id="ARBA00004389"/>
    </source>
</evidence>
<comment type="pathway">
    <text evidence="3">Lipid metabolism; sphingolipid metabolism.</text>
</comment>
<evidence type="ECO:0000256" key="13">
    <source>
        <dbReference type="ARBA" id="ARBA00038302"/>
    </source>
</evidence>
<dbReference type="Gene3D" id="6.10.140.2150">
    <property type="match status" value="1"/>
</dbReference>
<dbReference type="InterPro" id="IPR015424">
    <property type="entry name" value="PyrdxlP-dep_Trfase"/>
</dbReference>
<dbReference type="Gene3D" id="3.40.640.10">
    <property type="entry name" value="Type I PLP-dependent aspartate aminotransferase-like (Major domain)"/>
    <property type="match status" value="1"/>
</dbReference>
<accession>A0A6J6QUH3</accession>
<evidence type="ECO:0000256" key="1">
    <source>
        <dbReference type="ARBA" id="ARBA00001933"/>
    </source>
</evidence>
<dbReference type="FunFam" id="3.40.640.10:FF:000020">
    <property type="entry name" value="sphingosine-1-phosphate lyase 1"/>
    <property type="match status" value="1"/>
</dbReference>
<evidence type="ECO:0000313" key="15">
    <source>
        <dbReference type="EMBL" id="CAB4923575.1"/>
    </source>
</evidence>
<evidence type="ECO:0000256" key="4">
    <source>
        <dbReference type="ARBA" id="ARBA00004991"/>
    </source>
</evidence>
<dbReference type="EMBL" id="CAFBMU010000008">
    <property type="protein sequence ID" value="CAB4923575.1"/>
    <property type="molecule type" value="Genomic_DNA"/>
</dbReference>
<keyword evidence="9" id="KW-1133">Transmembrane helix</keyword>
<name>A0A6J6QUH3_9ZZZZ</name>
<evidence type="ECO:0000256" key="11">
    <source>
        <dbReference type="ARBA" id="ARBA00023136"/>
    </source>
</evidence>
<evidence type="ECO:0000256" key="5">
    <source>
        <dbReference type="ARBA" id="ARBA00022692"/>
    </source>
</evidence>
<dbReference type="Pfam" id="PF00282">
    <property type="entry name" value="Pyridoxal_deC"/>
    <property type="match status" value="1"/>
</dbReference>
<keyword evidence="10" id="KW-0443">Lipid metabolism</keyword>
<dbReference type="GO" id="GO:0019752">
    <property type="term" value="P:carboxylic acid metabolic process"/>
    <property type="evidence" value="ECO:0007669"/>
    <property type="project" value="InterPro"/>
</dbReference>
<comment type="cofactor">
    <cofactor evidence="1">
        <name>pyridoxal 5'-phosphate</name>
        <dbReference type="ChEBI" id="CHEBI:597326"/>
    </cofactor>
</comment>
<evidence type="ECO:0000313" key="16">
    <source>
        <dbReference type="EMBL" id="CAB5158847.1"/>
    </source>
</evidence>
<dbReference type="SUPFAM" id="SSF53383">
    <property type="entry name" value="PLP-dependent transferases"/>
    <property type="match status" value="1"/>
</dbReference>
<dbReference type="InterPro" id="IPR050477">
    <property type="entry name" value="GrpII_AminoAcid_Decarb"/>
</dbReference>
<dbReference type="InterPro" id="IPR015421">
    <property type="entry name" value="PyrdxlP-dep_Trfase_major"/>
</dbReference>
<evidence type="ECO:0000256" key="8">
    <source>
        <dbReference type="ARBA" id="ARBA00022919"/>
    </source>
</evidence>
<keyword evidence="5" id="KW-0812">Transmembrane</keyword>
<keyword evidence="7" id="KW-0663">Pyridoxal phosphate</keyword>
<dbReference type="EMBL" id="CAEZYE010000054">
    <property type="protein sequence ID" value="CAB4715461.1"/>
    <property type="molecule type" value="Genomic_DNA"/>
</dbReference>
<organism evidence="14">
    <name type="scientific">freshwater metagenome</name>
    <dbReference type="NCBI Taxonomy" id="449393"/>
    <lineage>
        <taxon>unclassified sequences</taxon>
        <taxon>metagenomes</taxon>
        <taxon>ecological metagenomes</taxon>
    </lineage>
</organism>